<proteinExistence type="predicted"/>
<name>A0A640S1K4_9ACTN</name>
<dbReference type="EMBL" id="BLIN01000002">
    <property type="protein sequence ID" value="GFE05303.1"/>
    <property type="molecule type" value="Genomic_DNA"/>
</dbReference>
<evidence type="ECO:0000313" key="1">
    <source>
        <dbReference type="EMBL" id="GFE05303.1"/>
    </source>
</evidence>
<accession>A0A640S1K4</accession>
<protein>
    <submittedName>
        <fullName evidence="1">Uncharacterized protein</fullName>
    </submittedName>
</protein>
<dbReference type="RefSeq" id="WP_159471227.1">
    <property type="nucleotide sequence ID" value="NZ_BAAATH010000021.1"/>
</dbReference>
<reference evidence="2" key="2">
    <citation type="submission" date="2022-10" db="EMBL/GenBank/DDBJ databases">
        <title>The complete genomes of actinobacterial strains from the NBC collection.</title>
        <authorList>
            <person name="Joergensen T.S."/>
            <person name="Alvarez Arevalo M."/>
            <person name="Sterndorff E.B."/>
            <person name="Faurdal D."/>
            <person name="Vuksanovic O."/>
            <person name="Mourched A.-S."/>
            <person name="Charusanti P."/>
            <person name="Shaw S."/>
            <person name="Blin K."/>
            <person name="Weber T."/>
        </authorList>
    </citation>
    <scope>NUCLEOTIDE SEQUENCE</scope>
    <source>
        <strain evidence="2">NBC_01256</strain>
    </source>
</reference>
<dbReference type="GeneID" id="96637554"/>
<evidence type="ECO:0000313" key="4">
    <source>
        <dbReference type="Proteomes" id="UP001432292"/>
    </source>
</evidence>
<dbReference type="Proteomes" id="UP000435837">
    <property type="component" value="Unassembled WGS sequence"/>
</dbReference>
<evidence type="ECO:0000313" key="3">
    <source>
        <dbReference type="Proteomes" id="UP000435837"/>
    </source>
</evidence>
<dbReference type="AlphaFoldDB" id="A0A640S1K4"/>
<organism evidence="1 3">
    <name type="scientific">Streptomyces caniferus</name>
    <dbReference type="NCBI Taxonomy" id="285557"/>
    <lineage>
        <taxon>Bacteria</taxon>
        <taxon>Bacillati</taxon>
        <taxon>Actinomycetota</taxon>
        <taxon>Actinomycetes</taxon>
        <taxon>Kitasatosporales</taxon>
        <taxon>Streptomycetaceae</taxon>
        <taxon>Streptomyces</taxon>
    </lineage>
</organism>
<dbReference type="Proteomes" id="UP001432292">
    <property type="component" value="Chromosome"/>
</dbReference>
<keyword evidence="4" id="KW-1185">Reference proteome</keyword>
<gene>
    <name evidence="2" type="ORF">OG727_15630</name>
    <name evidence="1" type="ORF">Scani_15710</name>
</gene>
<evidence type="ECO:0000313" key="2">
    <source>
        <dbReference type="EMBL" id="WUS23581.1"/>
    </source>
</evidence>
<reference evidence="1 3" key="1">
    <citation type="submission" date="2019-12" db="EMBL/GenBank/DDBJ databases">
        <title>Whole genome shotgun sequence of Streptomyces caniferus NBRC 15389.</title>
        <authorList>
            <person name="Ichikawa N."/>
            <person name="Kimura A."/>
            <person name="Kitahashi Y."/>
            <person name="Komaki H."/>
            <person name="Tamura T."/>
        </authorList>
    </citation>
    <scope>NUCLEOTIDE SEQUENCE [LARGE SCALE GENOMIC DNA]</scope>
    <source>
        <strain evidence="1 3">NBRC 15389</strain>
    </source>
</reference>
<dbReference type="EMBL" id="CP108473">
    <property type="protein sequence ID" value="WUS23581.1"/>
    <property type="molecule type" value="Genomic_DNA"/>
</dbReference>
<sequence>MAGALGLAEYSSQRVPARFGLPAVGTVGKCGTDRGGTVLTAAEGVPGVDDLVGRAAQRVHFSVFGADVGASGTLAMPCCFSQFVPCSSEEGLGEDVGLLVRIWCGTPELVRTTNKAQVTDLGLNYGAGDGNRTRALSLGIKGA</sequence>